<evidence type="ECO:0000313" key="7">
    <source>
        <dbReference type="Proteomes" id="UP000265716"/>
    </source>
</evidence>
<dbReference type="EMBL" id="QUTC01007086">
    <property type="protein sequence ID" value="RHY49088.1"/>
    <property type="molecule type" value="Genomic_DNA"/>
</dbReference>
<name>A0A397B7E3_APHAT</name>
<dbReference type="AlphaFoldDB" id="A0A397B7E3"/>
<dbReference type="Proteomes" id="UP000266196">
    <property type="component" value="Unassembled WGS sequence"/>
</dbReference>
<proteinExistence type="predicted"/>
<protein>
    <submittedName>
        <fullName evidence="1">Uncharacterized protein</fullName>
    </submittedName>
</protein>
<sequence length="112" mass="12797">MVVVFLGLNLVLVGVWLLFHELHPALAPFDMAKWLPFLQTHVGKSFVFQFVAFLSTGSYFGDVWNSFAFWWQLGVAGAYMYCHVASTHRVDTESSHDSLLLHDYQKLDVQAM</sequence>
<dbReference type="Proteomes" id="UP000283543">
    <property type="component" value="Unassembled WGS sequence"/>
</dbReference>
<dbReference type="Proteomes" id="UP000266643">
    <property type="component" value="Unassembled WGS sequence"/>
</dbReference>
<comment type="caution">
    <text evidence="1">The sequence shown here is derived from an EMBL/GenBank/DDBJ whole genome shotgun (WGS) entry which is preliminary data.</text>
</comment>
<evidence type="ECO:0000313" key="4">
    <source>
        <dbReference type="EMBL" id="RHY56975.1"/>
    </source>
</evidence>
<evidence type="ECO:0000313" key="2">
    <source>
        <dbReference type="EMBL" id="RHY35792.1"/>
    </source>
</evidence>
<dbReference type="EMBL" id="QUTF01027576">
    <property type="protein sequence ID" value="RHY79869.1"/>
    <property type="molecule type" value="Genomic_DNA"/>
</dbReference>
<dbReference type="EMBL" id="QUTA01005677">
    <property type="protein sequence ID" value="RHY14595.1"/>
    <property type="molecule type" value="Genomic_DNA"/>
</dbReference>
<dbReference type="Proteomes" id="UP000286510">
    <property type="component" value="Unassembled WGS sequence"/>
</dbReference>
<dbReference type="EMBL" id="QUTB01012265">
    <property type="protein sequence ID" value="RHY35792.1"/>
    <property type="molecule type" value="Genomic_DNA"/>
</dbReference>
<evidence type="ECO:0000313" key="1">
    <source>
        <dbReference type="EMBL" id="RHY14595.1"/>
    </source>
</evidence>
<reference evidence="7 8" key="1">
    <citation type="submission" date="2018-08" db="EMBL/GenBank/DDBJ databases">
        <title>Aphanomyces genome sequencing and annotation.</title>
        <authorList>
            <person name="Minardi D."/>
            <person name="Oidtmann B."/>
            <person name="Van Der Giezen M."/>
            <person name="Studholme D.J."/>
        </authorList>
    </citation>
    <scope>NUCLEOTIDE SEQUENCE [LARGE SCALE GENOMIC DNA]</scope>
    <source>
        <strain evidence="6 8">197901</strain>
        <strain evidence="4 10">D2</strain>
        <strain evidence="5 12">FDL457</strain>
        <strain evidence="3 7">SA</strain>
        <strain evidence="2 11">Si</strain>
        <strain evidence="1 9">Yx</strain>
    </source>
</reference>
<dbReference type="EMBL" id="QUTE01007022">
    <property type="protein sequence ID" value="RHZ30794.1"/>
    <property type="molecule type" value="Genomic_DNA"/>
</dbReference>
<evidence type="ECO:0000313" key="12">
    <source>
        <dbReference type="Proteomes" id="UP000286510"/>
    </source>
</evidence>
<evidence type="ECO:0000313" key="11">
    <source>
        <dbReference type="Proteomes" id="UP000283543"/>
    </source>
</evidence>
<dbReference type="EMBL" id="QUTD01006184">
    <property type="protein sequence ID" value="RHY56975.1"/>
    <property type="molecule type" value="Genomic_DNA"/>
</dbReference>
<evidence type="ECO:0000313" key="9">
    <source>
        <dbReference type="Proteomes" id="UP000266239"/>
    </source>
</evidence>
<evidence type="ECO:0000313" key="6">
    <source>
        <dbReference type="EMBL" id="RHZ30794.1"/>
    </source>
</evidence>
<evidence type="ECO:0000313" key="10">
    <source>
        <dbReference type="Proteomes" id="UP000266643"/>
    </source>
</evidence>
<evidence type="ECO:0000313" key="3">
    <source>
        <dbReference type="EMBL" id="RHY49088.1"/>
    </source>
</evidence>
<organism evidence="1 9">
    <name type="scientific">Aphanomyces astaci</name>
    <name type="common">Crayfish plague agent</name>
    <dbReference type="NCBI Taxonomy" id="112090"/>
    <lineage>
        <taxon>Eukaryota</taxon>
        <taxon>Sar</taxon>
        <taxon>Stramenopiles</taxon>
        <taxon>Oomycota</taxon>
        <taxon>Saprolegniomycetes</taxon>
        <taxon>Saprolegniales</taxon>
        <taxon>Verrucalvaceae</taxon>
        <taxon>Aphanomyces</taxon>
    </lineage>
</organism>
<evidence type="ECO:0000313" key="8">
    <source>
        <dbReference type="Proteomes" id="UP000266196"/>
    </source>
</evidence>
<dbReference type="Proteomes" id="UP000266239">
    <property type="component" value="Unassembled WGS sequence"/>
</dbReference>
<accession>A0A397B7E3</accession>
<gene>
    <name evidence="1" type="ORF">DYB25_001692</name>
    <name evidence="5" type="ORF">DYB26_005293</name>
    <name evidence="4" type="ORF">DYB30_005281</name>
    <name evidence="6" type="ORF">DYB31_011054</name>
    <name evidence="2" type="ORF">DYB34_001677</name>
    <name evidence="3" type="ORF">DYB38_005802</name>
</gene>
<dbReference type="Proteomes" id="UP000265716">
    <property type="component" value="Unassembled WGS sequence"/>
</dbReference>
<evidence type="ECO:0000313" key="5">
    <source>
        <dbReference type="EMBL" id="RHY79869.1"/>
    </source>
</evidence>